<dbReference type="STRING" id="741276.A0A2S5BBY3"/>
<dbReference type="SUPFAM" id="SSF52047">
    <property type="entry name" value="RNI-like"/>
    <property type="match status" value="1"/>
</dbReference>
<gene>
    <name evidence="1" type="ORF">BMF94_2701</name>
</gene>
<proteinExistence type="predicted"/>
<evidence type="ECO:0008006" key="3">
    <source>
        <dbReference type="Google" id="ProtNLM"/>
    </source>
</evidence>
<keyword evidence="2" id="KW-1185">Reference proteome</keyword>
<sequence length="454" mass="50884">MDAQTSRLPADLSHAPHDVKLWLVDLIKARSYKSLKALRGVNKEWKALVDPHLWSHIRLEPKPIEDLERFILDCVVHIGPHVRSVSIQQWSKTTNFQPSGERDAPYVVQDRIPAIEKVLGLPARGTRWPLGTWDERIAIVQNALLARALASCTGLERLSVTGSLDIVTHENSGGFDIKMTVDHQRVPNRVFPALQSIGKSIIELDLKMGTEYGDAHPVGHMRRFVALAPNCRHLSLHLRGKVAKRWNDHNRPELMRAIGTLKQLETLSTGGWTIWDKILENHRTLFPSTLRSLVVDNGTISVRSINTLAKHYGGHLVSLELSWLNNSLFPDVASQPFHFPKLKSLVLRAAFSAPFLRAFAGSPLEHVELFGKLSNLLSMGSRPHACRPVRASGLQPDDMTVAVILDFLKEHKSSLKKVKVYDKLLIDPPAAQLAILQWCGTNDIEAELDHTPYL</sequence>
<comment type="caution">
    <text evidence="1">The sequence shown here is derived from an EMBL/GenBank/DDBJ whole genome shotgun (WGS) entry which is preliminary data.</text>
</comment>
<accession>A0A2S5BBY3</accession>
<name>A0A2S5BBY3_9BASI</name>
<dbReference type="InterPro" id="IPR032675">
    <property type="entry name" value="LRR_dom_sf"/>
</dbReference>
<evidence type="ECO:0000313" key="2">
    <source>
        <dbReference type="Proteomes" id="UP000237144"/>
    </source>
</evidence>
<organism evidence="1 2">
    <name type="scientific">Rhodotorula taiwanensis</name>
    <dbReference type="NCBI Taxonomy" id="741276"/>
    <lineage>
        <taxon>Eukaryota</taxon>
        <taxon>Fungi</taxon>
        <taxon>Dikarya</taxon>
        <taxon>Basidiomycota</taxon>
        <taxon>Pucciniomycotina</taxon>
        <taxon>Microbotryomycetes</taxon>
        <taxon>Sporidiobolales</taxon>
        <taxon>Sporidiobolaceae</taxon>
        <taxon>Rhodotorula</taxon>
    </lineage>
</organism>
<dbReference type="Gene3D" id="3.80.10.10">
    <property type="entry name" value="Ribonuclease Inhibitor"/>
    <property type="match status" value="1"/>
</dbReference>
<protein>
    <recommendedName>
        <fullName evidence="3">F-box domain-containing protein</fullName>
    </recommendedName>
</protein>
<dbReference type="Proteomes" id="UP000237144">
    <property type="component" value="Unassembled WGS sequence"/>
</dbReference>
<reference evidence="1 2" key="1">
    <citation type="journal article" date="2018" name="Front. Microbiol.">
        <title>Prospects for Fungal Bioremediation of Acidic Radioactive Waste Sites: Characterization and Genome Sequence of Rhodotorula taiwanensis MD1149.</title>
        <authorList>
            <person name="Tkavc R."/>
            <person name="Matrosova V.Y."/>
            <person name="Grichenko O.E."/>
            <person name="Gostincar C."/>
            <person name="Volpe R.P."/>
            <person name="Klimenkova P."/>
            <person name="Gaidamakova E.K."/>
            <person name="Zhou C.E."/>
            <person name="Stewart B.J."/>
            <person name="Lyman M.G."/>
            <person name="Malfatti S.A."/>
            <person name="Rubinfeld B."/>
            <person name="Courtot M."/>
            <person name="Singh J."/>
            <person name="Dalgard C.L."/>
            <person name="Hamilton T."/>
            <person name="Frey K.G."/>
            <person name="Gunde-Cimerman N."/>
            <person name="Dugan L."/>
            <person name="Daly M.J."/>
        </authorList>
    </citation>
    <scope>NUCLEOTIDE SEQUENCE [LARGE SCALE GENOMIC DNA]</scope>
    <source>
        <strain evidence="1 2">MD1149</strain>
    </source>
</reference>
<dbReference type="EMBL" id="PJQD01000026">
    <property type="protein sequence ID" value="POY74263.1"/>
    <property type="molecule type" value="Genomic_DNA"/>
</dbReference>
<dbReference type="AlphaFoldDB" id="A0A2S5BBY3"/>
<evidence type="ECO:0000313" key="1">
    <source>
        <dbReference type="EMBL" id="POY74263.1"/>
    </source>
</evidence>